<name>A0A380RUK3_FIBSU</name>
<feature type="domain" description="YutG/PgpA" evidence="2">
    <location>
        <begin position="29"/>
        <end position="199"/>
    </location>
</feature>
<protein>
    <submittedName>
        <fullName evidence="3">Phosphatidylglycerophosphatase A</fullName>
    </submittedName>
</protein>
<dbReference type="GO" id="GO:0008962">
    <property type="term" value="F:phosphatidylglycerophosphatase activity"/>
    <property type="evidence" value="ECO:0007669"/>
    <property type="project" value="InterPro"/>
</dbReference>
<keyword evidence="1" id="KW-0812">Transmembrane</keyword>
<dbReference type="EMBL" id="UHJL01000001">
    <property type="protein sequence ID" value="SUQ19196.1"/>
    <property type="molecule type" value="Genomic_DNA"/>
</dbReference>
<feature type="transmembrane region" description="Helical" evidence="1">
    <location>
        <begin position="84"/>
        <end position="110"/>
    </location>
</feature>
<dbReference type="CDD" id="cd06971">
    <property type="entry name" value="PgpA"/>
    <property type="match status" value="1"/>
</dbReference>
<accession>A0A380RUK3</accession>
<organism evidence="3 4">
    <name type="scientific">Fibrobacter succinogenes</name>
    <name type="common">Bacteroides succinogenes</name>
    <dbReference type="NCBI Taxonomy" id="833"/>
    <lineage>
        <taxon>Bacteria</taxon>
        <taxon>Pseudomonadati</taxon>
        <taxon>Fibrobacterota</taxon>
        <taxon>Fibrobacteria</taxon>
        <taxon>Fibrobacterales</taxon>
        <taxon>Fibrobacteraceae</taxon>
        <taxon>Fibrobacter</taxon>
    </lineage>
</organism>
<dbReference type="InterPro" id="IPR026037">
    <property type="entry name" value="PgpA"/>
</dbReference>
<evidence type="ECO:0000259" key="2">
    <source>
        <dbReference type="Pfam" id="PF04608"/>
    </source>
</evidence>
<dbReference type="PANTHER" id="PTHR36305:SF1">
    <property type="entry name" value="PHOSPHATIDYLGLYCEROPHOSPHATASE A"/>
    <property type="match status" value="1"/>
</dbReference>
<feature type="transmembrane region" description="Helical" evidence="1">
    <location>
        <begin position="186"/>
        <end position="207"/>
    </location>
</feature>
<evidence type="ECO:0000256" key="1">
    <source>
        <dbReference type="SAM" id="Phobius"/>
    </source>
</evidence>
<sequence length="209" mass="22991">MNKQELKEKYGKKRVPHEWRKTDKISTLITTFFGSGMSPKAPGTMGSLAAAIVAYPLAMLSYAYPIVINDNAFNTKDANALESFAAIFLAVPKNFMIAALLVFFAAIPFVKKAMKDTGTEDPGWIVIDEVCGIFMTFAFIRPEWILNAPWILIIGFALFRFFDILKPLGIHKTEKLPGAWGVMADDLLGGIYAGLVLTIGLVLPAVLLM</sequence>
<keyword evidence="1" id="KW-0472">Membrane</keyword>
<dbReference type="Pfam" id="PF04608">
    <property type="entry name" value="PgpA"/>
    <property type="match status" value="1"/>
</dbReference>
<dbReference type="PIRSF" id="PIRSF006162">
    <property type="entry name" value="PgpA"/>
    <property type="match status" value="1"/>
</dbReference>
<dbReference type="InterPro" id="IPR036681">
    <property type="entry name" value="PgpA-like_sf"/>
</dbReference>
<dbReference type="SUPFAM" id="SSF101307">
    <property type="entry name" value="YutG-like"/>
    <property type="match status" value="1"/>
</dbReference>
<feature type="transmembrane region" description="Helical" evidence="1">
    <location>
        <begin position="146"/>
        <end position="165"/>
    </location>
</feature>
<dbReference type="AlphaFoldDB" id="A0A380RUK3"/>
<evidence type="ECO:0000313" key="4">
    <source>
        <dbReference type="Proteomes" id="UP000255423"/>
    </source>
</evidence>
<dbReference type="GO" id="GO:0006629">
    <property type="term" value="P:lipid metabolic process"/>
    <property type="evidence" value="ECO:0007669"/>
    <property type="project" value="InterPro"/>
</dbReference>
<proteinExistence type="predicted"/>
<reference evidence="3 4" key="1">
    <citation type="submission" date="2017-08" db="EMBL/GenBank/DDBJ databases">
        <authorList>
            <person name="de Groot N.N."/>
        </authorList>
    </citation>
    <scope>NUCLEOTIDE SEQUENCE [LARGE SCALE GENOMIC DNA]</scope>
    <source>
        <strain evidence="3 4">HM2</strain>
    </source>
</reference>
<gene>
    <name evidence="3" type="ORF">SAMN05661053_0424</name>
</gene>
<feature type="transmembrane region" description="Helical" evidence="1">
    <location>
        <begin position="45"/>
        <end position="64"/>
    </location>
</feature>
<dbReference type="PANTHER" id="PTHR36305">
    <property type="entry name" value="PHOSPHATIDYLGLYCEROPHOSPHATASE A"/>
    <property type="match status" value="1"/>
</dbReference>
<dbReference type="RefSeq" id="WP_109571915.1">
    <property type="nucleotide sequence ID" value="NZ_UHJL01000001.1"/>
</dbReference>
<evidence type="ECO:0000313" key="3">
    <source>
        <dbReference type="EMBL" id="SUQ19196.1"/>
    </source>
</evidence>
<dbReference type="InterPro" id="IPR007686">
    <property type="entry name" value="YutG/PgpA"/>
</dbReference>
<dbReference type="Proteomes" id="UP000255423">
    <property type="component" value="Unassembled WGS sequence"/>
</dbReference>
<keyword evidence="1" id="KW-1133">Transmembrane helix</keyword>